<sequence>SNIFSFQDIHKIGGKKINFEVLTKVTPICFVHWAQGEWPNLCSHFKL</sequence>
<accession>A0A9X9Q9M7</accession>
<reference evidence="1 2" key="1">
    <citation type="submission" date="2018-10" db="EMBL/GenBank/DDBJ databases">
        <authorList>
            <person name="Ekblom R."/>
            <person name="Jareborg N."/>
        </authorList>
    </citation>
    <scope>NUCLEOTIDE SEQUENCE [LARGE SCALE GENOMIC DNA]</scope>
    <source>
        <tissue evidence="1">Muscle</tissue>
    </source>
</reference>
<gene>
    <name evidence="1" type="ORF">BN2614_LOCUS4</name>
</gene>
<evidence type="ECO:0000313" key="1">
    <source>
        <dbReference type="EMBL" id="VCX40805.1"/>
    </source>
</evidence>
<protein>
    <submittedName>
        <fullName evidence="1">Uncharacterized protein</fullName>
    </submittedName>
</protein>
<evidence type="ECO:0000313" key="2">
    <source>
        <dbReference type="Proteomes" id="UP000269945"/>
    </source>
</evidence>
<name>A0A9X9Q9M7_GULGU</name>
<feature type="non-terminal residue" evidence="1">
    <location>
        <position position="1"/>
    </location>
</feature>
<dbReference type="Proteomes" id="UP000269945">
    <property type="component" value="Unassembled WGS sequence"/>
</dbReference>
<dbReference type="EMBL" id="CYRY02045401">
    <property type="protein sequence ID" value="VCX40805.1"/>
    <property type="molecule type" value="Genomic_DNA"/>
</dbReference>
<proteinExistence type="predicted"/>
<organism evidence="1 2">
    <name type="scientific">Gulo gulo</name>
    <name type="common">Wolverine</name>
    <name type="synonym">Gluton</name>
    <dbReference type="NCBI Taxonomy" id="48420"/>
    <lineage>
        <taxon>Eukaryota</taxon>
        <taxon>Metazoa</taxon>
        <taxon>Chordata</taxon>
        <taxon>Craniata</taxon>
        <taxon>Vertebrata</taxon>
        <taxon>Euteleostomi</taxon>
        <taxon>Mammalia</taxon>
        <taxon>Eutheria</taxon>
        <taxon>Laurasiatheria</taxon>
        <taxon>Carnivora</taxon>
        <taxon>Caniformia</taxon>
        <taxon>Musteloidea</taxon>
        <taxon>Mustelidae</taxon>
        <taxon>Guloninae</taxon>
        <taxon>Gulo</taxon>
    </lineage>
</organism>
<dbReference type="AlphaFoldDB" id="A0A9X9Q9M7"/>
<comment type="caution">
    <text evidence="1">The sequence shown here is derived from an EMBL/GenBank/DDBJ whole genome shotgun (WGS) entry which is preliminary data.</text>
</comment>
<keyword evidence="2" id="KW-1185">Reference proteome</keyword>